<dbReference type="Pfam" id="PF03831">
    <property type="entry name" value="YjdM"/>
    <property type="match status" value="1"/>
</dbReference>
<dbReference type="NCBIfam" id="TIGR00686">
    <property type="entry name" value="phnA"/>
    <property type="match status" value="1"/>
</dbReference>
<gene>
    <name evidence="4" type="ORF">CBF35_04605</name>
</gene>
<dbReference type="SUPFAM" id="SSF57783">
    <property type="entry name" value="Zinc beta-ribbon"/>
    <property type="match status" value="1"/>
</dbReference>
<keyword evidence="5" id="KW-1185">Reference proteome</keyword>
<feature type="domain" description="Protein YjdM C-terminal" evidence="2">
    <location>
        <begin position="44"/>
        <end position="114"/>
    </location>
</feature>
<dbReference type="InterPro" id="IPR013988">
    <property type="entry name" value="YjdM_C"/>
</dbReference>
<comment type="caution">
    <text evidence="4">The sequence shown here is derived from an EMBL/GenBank/DDBJ whole genome shotgun (WGS) entry which is preliminary data.</text>
</comment>
<organism evidence="4 5">
    <name type="scientific">Vagococcus salmoninarum</name>
    <dbReference type="NCBI Taxonomy" id="2739"/>
    <lineage>
        <taxon>Bacteria</taxon>
        <taxon>Bacillati</taxon>
        <taxon>Bacillota</taxon>
        <taxon>Bacilli</taxon>
        <taxon>Lactobacillales</taxon>
        <taxon>Enterococcaceae</taxon>
        <taxon>Vagococcus</taxon>
    </lineage>
</organism>
<dbReference type="RefSeq" id="WP_126778817.1">
    <property type="nucleotide sequence ID" value="NZ_CAUQJP010000050.1"/>
</dbReference>
<dbReference type="OrthoDB" id="9810131at2"/>
<dbReference type="Pfam" id="PF08274">
    <property type="entry name" value="Zn_Ribbon_YjdM"/>
    <property type="match status" value="1"/>
</dbReference>
<dbReference type="InterPro" id="IPR004624">
    <property type="entry name" value="YjdM"/>
</dbReference>
<name>A0A429ZT48_9ENTE</name>
<evidence type="ECO:0000313" key="4">
    <source>
        <dbReference type="EMBL" id="RST96858.1"/>
    </source>
</evidence>
<accession>A0A429ZT48</accession>
<dbReference type="SUPFAM" id="SSF82057">
    <property type="entry name" value="Prokaryotic SH3-related domain"/>
    <property type="match status" value="1"/>
</dbReference>
<reference evidence="4 5" key="1">
    <citation type="submission" date="2017-05" db="EMBL/GenBank/DDBJ databases">
        <title>Vagococcus spp. assemblies.</title>
        <authorList>
            <person name="Gulvik C.A."/>
        </authorList>
    </citation>
    <scope>NUCLEOTIDE SEQUENCE [LARGE SCALE GENOMIC DNA]</scope>
    <source>
        <strain evidence="4 5">NCFB 2777</strain>
    </source>
</reference>
<dbReference type="Proteomes" id="UP000287239">
    <property type="component" value="Unassembled WGS sequence"/>
</dbReference>
<dbReference type="EMBL" id="NGJU01000005">
    <property type="protein sequence ID" value="RST96858.1"/>
    <property type="molecule type" value="Genomic_DNA"/>
</dbReference>
<dbReference type="InterPro" id="IPR013987">
    <property type="entry name" value="YjdM_N"/>
</dbReference>
<dbReference type="GeneID" id="98567641"/>
<evidence type="ECO:0000259" key="3">
    <source>
        <dbReference type="Pfam" id="PF08274"/>
    </source>
</evidence>
<evidence type="ECO:0000256" key="1">
    <source>
        <dbReference type="ARBA" id="ARBA00009248"/>
    </source>
</evidence>
<dbReference type="Gene3D" id="2.30.30.40">
    <property type="entry name" value="SH3 Domains"/>
    <property type="match status" value="1"/>
</dbReference>
<evidence type="ECO:0000259" key="2">
    <source>
        <dbReference type="Pfam" id="PF03831"/>
    </source>
</evidence>
<dbReference type="PANTHER" id="PTHR30305">
    <property type="entry name" value="PROTEIN YJDM-RELATED"/>
    <property type="match status" value="1"/>
</dbReference>
<dbReference type="AlphaFoldDB" id="A0A429ZT48"/>
<dbReference type="Gene3D" id="2.20.25.10">
    <property type="match status" value="1"/>
</dbReference>
<dbReference type="PANTHER" id="PTHR30305:SF3">
    <property type="entry name" value="PROTEIN YJDM"/>
    <property type="match status" value="1"/>
</dbReference>
<proteinExistence type="inferred from homology"/>
<comment type="similarity">
    <text evidence="1">Belongs to the YjdM family.</text>
</comment>
<protein>
    <submittedName>
        <fullName evidence="4">Alkylphosphonate utilization protein</fullName>
    </submittedName>
</protein>
<sequence>MSIPSCPECQSTYTYEDRNLFVCPECAHEWSGEEVLEEEVGLVVKDTNGNVLTEGDTVSVVKDLKVKGFLAAIKQGTTIKNIRLIDPKDNADHDIDCRIDGFGQMKLKSEFVKKI</sequence>
<evidence type="ECO:0000313" key="5">
    <source>
        <dbReference type="Proteomes" id="UP000287239"/>
    </source>
</evidence>
<feature type="domain" description="Protein YjdM N-terminal" evidence="3">
    <location>
        <begin position="3"/>
        <end position="31"/>
    </location>
</feature>